<dbReference type="InterPro" id="IPR003593">
    <property type="entry name" value="AAA+_ATPase"/>
</dbReference>
<evidence type="ECO:0000256" key="3">
    <source>
        <dbReference type="ARBA" id="ARBA00022741"/>
    </source>
</evidence>
<dbReference type="Pfam" id="PF00005">
    <property type="entry name" value="ABC_tran"/>
    <property type="match status" value="1"/>
</dbReference>
<organism evidence="6 7">
    <name type="scientific">Streptomyces vastus</name>
    <dbReference type="NCBI Taxonomy" id="285451"/>
    <lineage>
        <taxon>Bacteria</taxon>
        <taxon>Bacillati</taxon>
        <taxon>Actinomycetota</taxon>
        <taxon>Actinomycetes</taxon>
        <taxon>Kitasatosporales</taxon>
        <taxon>Streptomycetaceae</taxon>
        <taxon>Streptomyces</taxon>
    </lineage>
</organism>
<dbReference type="Gene3D" id="3.40.50.300">
    <property type="entry name" value="P-loop containing nucleotide triphosphate hydrolases"/>
    <property type="match status" value="1"/>
</dbReference>
<dbReference type="EMBL" id="BAAASJ010000033">
    <property type="protein sequence ID" value="GAA2636518.1"/>
    <property type="molecule type" value="Genomic_DNA"/>
</dbReference>
<evidence type="ECO:0000256" key="4">
    <source>
        <dbReference type="ARBA" id="ARBA00022840"/>
    </source>
</evidence>
<evidence type="ECO:0000256" key="1">
    <source>
        <dbReference type="ARBA" id="ARBA00005417"/>
    </source>
</evidence>
<accession>A0ABN3QW90</accession>
<dbReference type="InterPro" id="IPR003439">
    <property type="entry name" value="ABC_transporter-like_ATP-bd"/>
</dbReference>
<dbReference type="InterPro" id="IPR027417">
    <property type="entry name" value="P-loop_NTPase"/>
</dbReference>
<proteinExistence type="inferred from homology"/>
<dbReference type="PROSITE" id="PS00211">
    <property type="entry name" value="ABC_TRANSPORTER_1"/>
    <property type="match status" value="1"/>
</dbReference>
<dbReference type="PANTHER" id="PTHR43335:SF2">
    <property type="entry name" value="ABC TRANSPORTER, ATP-BINDING PROTEIN"/>
    <property type="match status" value="1"/>
</dbReference>
<dbReference type="PANTHER" id="PTHR43335">
    <property type="entry name" value="ABC TRANSPORTER, ATP-BINDING PROTEIN"/>
    <property type="match status" value="1"/>
</dbReference>
<sequence length="248" mass="27349">MPLNYQSCTFRYTARSRPVLNQLNLNFSPGHTVLLGPNGAGKSTLLTLGASASTPQAGRIRYGDLDLADRRHVRTYRHKVSWLPQRPGFLPGMTCREHVAYVGWLKGMRERDAWNAAPEAIERVGLTDKLNNKIKTLSGGQQQRIAIAQALVHDAEVLLLDEPTVGLDPHQRRRFLDLLISLRGTVHVIVSTHDIGDLDQAFDEVVVLEAGRSRFKGTVKEFAGHHASDCAPGRQLESAYAALLGATE</sequence>
<protein>
    <submittedName>
        <fullName evidence="6">ABC transporter ATP-binding protein</fullName>
    </submittedName>
</protein>
<evidence type="ECO:0000313" key="6">
    <source>
        <dbReference type="EMBL" id="GAA2636518.1"/>
    </source>
</evidence>
<keyword evidence="3" id="KW-0547">Nucleotide-binding</keyword>
<gene>
    <name evidence="6" type="ORF">GCM10010307_33420</name>
</gene>
<dbReference type="SUPFAM" id="SSF52540">
    <property type="entry name" value="P-loop containing nucleoside triphosphate hydrolases"/>
    <property type="match status" value="1"/>
</dbReference>
<dbReference type="PROSITE" id="PS50893">
    <property type="entry name" value="ABC_TRANSPORTER_2"/>
    <property type="match status" value="1"/>
</dbReference>
<keyword evidence="4 6" id="KW-0067">ATP-binding</keyword>
<reference evidence="6 7" key="1">
    <citation type="journal article" date="2019" name="Int. J. Syst. Evol. Microbiol.">
        <title>The Global Catalogue of Microorganisms (GCM) 10K type strain sequencing project: providing services to taxonomists for standard genome sequencing and annotation.</title>
        <authorList>
            <consortium name="The Broad Institute Genomics Platform"/>
            <consortium name="The Broad Institute Genome Sequencing Center for Infectious Disease"/>
            <person name="Wu L."/>
            <person name="Ma J."/>
        </authorList>
    </citation>
    <scope>NUCLEOTIDE SEQUENCE [LARGE SCALE GENOMIC DNA]</scope>
    <source>
        <strain evidence="6 7">JCM 4524</strain>
    </source>
</reference>
<evidence type="ECO:0000313" key="7">
    <source>
        <dbReference type="Proteomes" id="UP001500151"/>
    </source>
</evidence>
<name>A0ABN3QW90_9ACTN</name>
<keyword evidence="2" id="KW-0813">Transport</keyword>
<dbReference type="InterPro" id="IPR017871">
    <property type="entry name" value="ABC_transporter-like_CS"/>
</dbReference>
<comment type="similarity">
    <text evidence="1">Belongs to the ABC transporter superfamily.</text>
</comment>
<dbReference type="GO" id="GO:0005524">
    <property type="term" value="F:ATP binding"/>
    <property type="evidence" value="ECO:0007669"/>
    <property type="project" value="UniProtKB-KW"/>
</dbReference>
<comment type="caution">
    <text evidence="6">The sequence shown here is derived from an EMBL/GenBank/DDBJ whole genome shotgun (WGS) entry which is preliminary data.</text>
</comment>
<dbReference type="SMART" id="SM00382">
    <property type="entry name" value="AAA"/>
    <property type="match status" value="1"/>
</dbReference>
<dbReference type="RefSeq" id="WP_344390881.1">
    <property type="nucleotide sequence ID" value="NZ_BAAASJ010000033.1"/>
</dbReference>
<dbReference type="Proteomes" id="UP001500151">
    <property type="component" value="Unassembled WGS sequence"/>
</dbReference>
<evidence type="ECO:0000259" key="5">
    <source>
        <dbReference type="PROSITE" id="PS50893"/>
    </source>
</evidence>
<evidence type="ECO:0000256" key="2">
    <source>
        <dbReference type="ARBA" id="ARBA00022448"/>
    </source>
</evidence>
<keyword evidence="7" id="KW-1185">Reference proteome</keyword>
<feature type="domain" description="ABC transporter" evidence="5">
    <location>
        <begin position="3"/>
        <end position="235"/>
    </location>
</feature>